<evidence type="ECO:0000256" key="1">
    <source>
        <dbReference type="SAM" id="Phobius"/>
    </source>
</evidence>
<name>A0ABS7RQ78_9ENTR</name>
<dbReference type="RefSeq" id="WP_223073735.1">
    <property type="nucleotide sequence ID" value="NZ_JADMNK010000001.1"/>
</dbReference>
<keyword evidence="1" id="KW-1133">Transmembrane helix</keyword>
<sequence>MLFLSRATCLQSNNNSLILLFLIFVVLTNMVKKLLLAVVLSAVVSSPALAINAKYRAQLERSGCNEQTDMDGSCDIHKSKAENQKSAELNSFLRDSVLGQNVDAAYNALEGYGFKNTKPLTWVKGMQTVALKISSADVVTSATVVH</sequence>
<organism evidence="2 3">
    <name type="scientific">Leclercia barmai</name>
    <dbReference type="NCBI Taxonomy" id="2785629"/>
    <lineage>
        <taxon>Bacteria</taxon>
        <taxon>Pseudomonadati</taxon>
        <taxon>Pseudomonadota</taxon>
        <taxon>Gammaproteobacteria</taxon>
        <taxon>Enterobacterales</taxon>
        <taxon>Enterobacteriaceae</taxon>
        <taxon>Leclercia</taxon>
    </lineage>
</organism>
<protein>
    <submittedName>
        <fullName evidence="2">Uncharacterized protein</fullName>
    </submittedName>
</protein>
<keyword evidence="1" id="KW-0812">Transmembrane</keyword>
<gene>
    <name evidence="2" type="ORF">ITX56_01495</name>
</gene>
<dbReference type="EMBL" id="JADMNK010000001">
    <property type="protein sequence ID" value="MBZ0056505.1"/>
    <property type="molecule type" value="Genomic_DNA"/>
</dbReference>
<accession>A0ABS7RQ78</accession>
<feature type="transmembrane region" description="Helical" evidence="1">
    <location>
        <begin position="12"/>
        <end position="28"/>
    </location>
</feature>
<dbReference type="Proteomes" id="UP000706580">
    <property type="component" value="Unassembled WGS sequence"/>
</dbReference>
<evidence type="ECO:0000313" key="2">
    <source>
        <dbReference type="EMBL" id="MBZ0056505.1"/>
    </source>
</evidence>
<evidence type="ECO:0000313" key="3">
    <source>
        <dbReference type="Proteomes" id="UP000706580"/>
    </source>
</evidence>
<feature type="transmembrane region" description="Helical" evidence="1">
    <location>
        <begin position="34"/>
        <end position="53"/>
    </location>
</feature>
<keyword evidence="3" id="KW-1185">Reference proteome</keyword>
<comment type="caution">
    <text evidence="2">The sequence shown here is derived from an EMBL/GenBank/DDBJ whole genome shotgun (WGS) entry which is preliminary data.</text>
</comment>
<reference evidence="2 3" key="1">
    <citation type="submission" date="2020-11" db="EMBL/GenBank/DDBJ databases">
        <title>Draft Genome of Enterobacter sp. strain EMC7.</title>
        <authorList>
            <person name="Barman P."/>
            <person name="Sinha S."/>
            <person name="Sen S."/>
            <person name="Chakraborty R."/>
        </authorList>
    </citation>
    <scope>NUCLEOTIDE SEQUENCE [LARGE SCALE GENOMIC DNA]</scope>
    <source>
        <strain evidence="2 3">EMC7</strain>
    </source>
</reference>
<proteinExistence type="predicted"/>
<keyword evidence="1" id="KW-0472">Membrane</keyword>